<keyword evidence="2" id="KW-0732">Signal</keyword>
<evidence type="ECO:0008006" key="5">
    <source>
        <dbReference type="Google" id="ProtNLM"/>
    </source>
</evidence>
<evidence type="ECO:0000313" key="4">
    <source>
        <dbReference type="Proteomes" id="UP000800041"/>
    </source>
</evidence>
<dbReference type="EMBL" id="ML977175">
    <property type="protein sequence ID" value="KAF1983469.1"/>
    <property type="molecule type" value="Genomic_DNA"/>
</dbReference>
<reference evidence="3" key="1">
    <citation type="journal article" date="2020" name="Stud. Mycol.">
        <title>101 Dothideomycetes genomes: a test case for predicting lifestyles and emergence of pathogens.</title>
        <authorList>
            <person name="Haridas S."/>
            <person name="Albert R."/>
            <person name="Binder M."/>
            <person name="Bloem J."/>
            <person name="Labutti K."/>
            <person name="Salamov A."/>
            <person name="Andreopoulos B."/>
            <person name="Baker S."/>
            <person name="Barry K."/>
            <person name="Bills G."/>
            <person name="Bluhm B."/>
            <person name="Cannon C."/>
            <person name="Castanera R."/>
            <person name="Culley D."/>
            <person name="Daum C."/>
            <person name="Ezra D."/>
            <person name="Gonzalez J."/>
            <person name="Henrissat B."/>
            <person name="Kuo A."/>
            <person name="Liang C."/>
            <person name="Lipzen A."/>
            <person name="Lutzoni F."/>
            <person name="Magnuson J."/>
            <person name="Mondo S."/>
            <person name="Nolan M."/>
            <person name="Ohm R."/>
            <person name="Pangilinan J."/>
            <person name="Park H.-J."/>
            <person name="Ramirez L."/>
            <person name="Alfaro M."/>
            <person name="Sun H."/>
            <person name="Tritt A."/>
            <person name="Yoshinaga Y."/>
            <person name="Zwiers L.-H."/>
            <person name="Turgeon B."/>
            <person name="Goodwin S."/>
            <person name="Spatafora J."/>
            <person name="Crous P."/>
            <person name="Grigoriev I."/>
        </authorList>
    </citation>
    <scope>NUCLEOTIDE SEQUENCE</scope>
    <source>
        <strain evidence="3">CBS 113979</strain>
    </source>
</reference>
<keyword evidence="4" id="KW-1185">Reference proteome</keyword>
<feature type="signal peptide" evidence="2">
    <location>
        <begin position="1"/>
        <end position="22"/>
    </location>
</feature>
<protein>
    <recommendedName>
        <fullName evidence="5">EGF-like domain-containing protein</fullName>
    </recommendedName>
</protein>
<evidence type="ECO:0000313" key="3">
    <source>
        <dbReference type="EMBL" id="KAF1983469.1"/>
    </source>
</evidence>
<keyword evidence="1" id="KW-1133">Transmembrane helix</keyword>
<evidence type="ECO:0000256" key="2">
    <source>
        <dbReference type="SAM" id="SignalP"/>
    </source>
</evidence>
<evidence type="ECO:0000256" key="1">
    <source>
        <dbReference type="SAM" id="Phobius"/>
    </source>
</evidence>
<organism evidence="3 4">
    <name type="scientific">Aulographum hederae CBS 113979</name>
    <dbReference type="NCBI Taxonomy" id="1176131"/>
    <lineage>
        <taxon>Eukaryota</taxon>
        <taxon>Fungi</taxon>
        <taxon>Dikarya</taxon>
        <taxon>Ascomycota</taxon>
        <taxon>Pezizomycotina</taxon>
        <taxon>Dothideomycetes</taxon>
        <taxon>Pleosporomycetidae</taxon>
        <taxon>Aulographales</taxon>
        <taxon>Aulographaceae</taxon>
    </lineage>
</organism>
<sequence>MLTSRTMLLLTPFLFGIAGTMASALPNPNALAQPPNVPGCTNGFFACLDSSSYVYPYPILHLFFSHLCWDVVIVHFLYHQSTSPITNHYGQVLFFFLFKLIFRTHSCPPGNACLNPGHNGLGNCYCTTPAAELSTPTVTATVSSAASSGESSVEPSVTAM</sequence>
<proteinExistence type="predicted"/>
<dbReference type="Proteomes" id="UP000800041">
    <property type="component" value="Unassembled WGS sequence"/>
</dbReference>
<feature type="transmembrane region" description="Helical" evidence="1">
    <location>
        <begin position="59"/>
        <end position="78"/>
    </location>
</feature>
<name>A0A6G1GRU2_9PEZI</name>
<feature type="chain" id="PRO_5026149413" description="EGF-like domain-containing protein" evidence="2">
    <location>
        <begin position="23"/>
        <end position="160"/>
    </location>
</feature>
<keyword evidence="1" id="KW-0812">Transmembrane</keyword>
<keyword evidence="1" id="KW-0472">Membrane</keyword>
<dbReference type="AlphaFoldDB" id="A0A6G1GRU2"/>
<accession>A0A6G1GRU2</accession>
<gene>
    <name evidence="3" type="ORF">K402DRAFT_396716</name>
</gene>